<protein>
    <submittedName>
        <fullName evidence="2">Uncharacterized protein</fullName>
    </submittedName>
</protein>
<dbReference type="STRING" id="137246.A0A401REM3"/>
<dbReference type="OrthoDB" id="9049620at2759"/>
<evidence type="ECO:0000313" key="2">
    <source>
        <dbReference type="EMBL" id="GCC16594.1"/>
    </source>
</evidence>
<feature type="coiled-coil region" evidence="1">
    <location>
        <begin position="57"/>
        <end position="91"/>
    </location>
</feature>
<dbReference type="AlphaFoldDB" id="A0A401REM3"/>
<comment type="caution">
    <text evidence="2">The sequence shown here is derived from an EMBL/GenBank/DDBJ whole genome shotgun (WGS) entry which is preliminary data.</text>
</comment>
<evidence type="ECO:0000256" key="1">
    <source>
        <dbReference type="SAM" id="Coils"/>
    </source>
</evidence>
<dbReference type="Proteomes" id="UP000287033">
    <property type="component" value="Unassembled WGS sequence"/>
</dbReference>
<evidence type="ECO:0000313" key="3">
    <source>
        <dbReference type="Proteomes" id="UP000287033"/>
    </source>
</evidence>
<keyword evidence="3" id="KW-1185">Reference proteome</keyword>
<sequence length="119" mass="13953">MARQRGEAQAYNVNRKLKPSWELGKQADAMRKNIESEFAKLRQYLRDEEKVLMGKIKKKEDHILQQLEDNLKAVSTERAMLNERIMEIQQRMTMKDAEILKVSRRCTSERCPDMPSGKG</sequence>
<organism evidence="2 3">
    <name type="scientific">Chiloscyllium punctatum</name>
    <name type="common">Brownbanded bambooshark</name>
    <name type="synonym">Hemiscyllium punctatum</name>
    <dbReference type="NCBI Taxonomy" id="137246"/>
    <lineage>
        <taxon>Eukaryota</taxon>
        <taxon>Metazoa</taxon>
        <taxon>Chordata</taxon>
        <taxon>Craniata</taxon>
        <taxon>Vertebrata</taxon>
        <taxon>Chondrichthyes</taxon>
        <taxon>Elasmobranchii</taxon>
        <taxon>Galeomorphii</taxon>
        <taxon>Galeoidea</taxon>
        <taxon>Orectolobiformes</taxon>
        <taxon>Hemiscylliidae</taxon>
        <taxon>Chiloscyllium</taxon>
    </lineage>
</organism>
<proteinExistence type="predicted"/>
<accession>A0A401REM3</accession>
<name>A0A401REM3_CHIPU</name>
<gene>
    <name evidence="2" type="ORF">chiPu_0022227</name>
</gene>
<dbReference type="EMBL" id="BEZZ01006522">
    <property type="protein sequence ID" value="GCC16594.1"/>
    <property type="molecule type" value="Genomic_DNA"/>
</dbReference>
<reference evidence="2 3" key="1">
    <citation type="journal article" date="2018" name="Nat. Ecol. Evol.">
        <title>Shark genomes provide insights into elasmobranch evolution and the origin of vertebrates.</title>
        <authorList>
            <person name="Hara Y"/>
            <person name="Yamaguchi K"/>
            <person name="Onimaru K"/>
            <person name="Kadota M"/>
            <person name="Koyanagi M"/>
            <person name="Keeley SD"/>
            <person name="Tatsumi K"/>
            <person name="Tanaka K"/>
            <person name="Motone F"/>
            <person name="Kageyama Y"/>
            <person name="Nozu R"/>
            <person name="Adachi N"/>
            <person name="Nishimura O"/>
            <person name="Nakagawa R"/>
            <person name="Tanegashima C"/>
            <person name="Kiyatake I"/>
            <person name="Matsumoto R"/>
            <person name="Murakumo K"/>
            <person name="Nishida K"/>
            <person name="Terakita A"/>
            <person name="Kuratani S"/>
            <person name="Sato K"/>
            <person name="Hyodo S Kuraku.S."/>
        </authorList>
    </citation>
    <scope>NUCLEOTIDE SEQUENCE [LARGE SCALE GENOMIC DNA]</scope>
</reference>
<keyword evidence="1" id="KW-0175">Coiled coil</keyword>